<accession>A0ABP8Q720</accession>
<dbReference type="InterPro" id="IPR015813">
    <property type="entry name" value="Pyrv/PenolPyrv_kinase-like_dom"/>
</dbReference>
<dbReference type="GO" id="GO:0016829">
    <property type="term" value="F:lyase activity"/>
    <property type="evidence" value="ECO:0007669"/>
    <property type="project" value="UniProtKB-KW"/>
</dbReference>
<evidence type="ECO:0000256" key="3">
    <source>
        <dbReference type="ARBA" id="ARBA00022842"/>
    </source>
</evidence>
<dbReference type="Gene3D" id="3.20.20.60">
    <property type="entry name" value="Phosphoenolpyruvate-binding domains"/>
    <property type="match status" value="1"/>
</dbReference>
<gene>
    <name evidence="5" type="ORF">GCM10023191_040510</name>
</gene>
<keyword evidence="2" id="KW-0479">Metal-binding</keyword>
<feature type="domain" description="HpcH/HpaI aldolase/citrate lyase" evidence="4">
    <location>
        <begin position="4"/>
        <end position="207"/>
    </location>
</feature>
<evidence type="ECO:0000256" key="1">
    <source>
        <dbReference type="ARBA" id="ARBA00001946"/>
    </source>
</evidence>
<comment type="cofactor">
    <cofactor evidence="1">
        <name>Mg(2+)</name>
        <dbReference type="ChEBI" id="CHEBI:18420"/>
    </cofactor>
</comment>
<dbReference type="InterPro" id="IPR011206">
    <property type="entry name" value="Citrate_lyase_beta/mcl1/mcl2"/>
</dbReference>
<comment type="caution">
    <text evidence="5">The sequence shown here is derived from an EMBL/GenBank/DDBJ whole genome shotgun (WGS) entry which is preliminary data.</text>
</comment>
<dbReference type="SUPFAM" id="SSF51621">
    <property type="entry name" value="Phosphoenolpyruvate/pyruvate domain"/>
    <property type="match status" value="1"/>
</dbReference>
<evidence type="ECO:0000313" key="5">
    <source>
        <dbReference type="EMBL" id="GAA4497282.1"/>
    </source>
</evidence>
<organism evidence="5 6">
    <name type="scientific">Actinoallomurus oryzae</name>
    <dbReference type="NCBI Taxonomy" id="502180"/>
    <lineage>
        <taxon>Bacteria</taxon>
        <taxon>Bacillati</taxon>
        <taxon>Actinomycetota</taxon>
        <taxon>Actinomycetes</taxon>
        <taxon>Streptosporangiales</taxon>
        <taxon>Thermomonosporaceae</taxon>
        <taxon>Actinoallomurus</taxon>
    </lineage>
</organism>
<dbReference type="PANTHER" id="PTHR32308:SF10">
    <property type="entry name" value="CITRATE LYASE SUBUNIT BETA"/>
    <property type="match status" value="1"/>
</dbReference>
<dbReference type="EMBL" id="BAABHF010000022">
    <property type="protein sequence ID" value="GAA4497282.1"/>
    <property type="molecule type" value="Genomic_DNA"/>
</dbReference>
<proteinExistence type="predicted"/>
<keyword evidence="5" id="KW-0456">Lyase</keyword>
<dbReference type="Proteomes" id="UP001500503">
    <property type="component" value="Unassembled WGS sequence"/>
</dbReference>
<protein>
    <submittedName>
        <fullName evidence="5">CoA ester lyase</fullName>
    </submittedName>
</protein>
<dbReference type="InterPro" id="IPR005000">
    <property type="entry name" value="Aldolase/citrate-lyase_domain"/>
</dbReference>
<keyword evidence="3" id="KW-0460">Magnesium</keyword>
<reference evidence="6" key="1">
    <citation type="journal article" date="2019" name="Int. J. Syst. Evol. Microbiol.">
        <title>The Global Catalogue of Microorganisms (GCM) 10K type strain sequencing project: providing services to taxonomists for standard genome sequencing and annotation.</title>
        <authorList>
            <consortium name="The Broad Institute Genomics Platform"/>
            <consortium name="The Broad Institute Genome Sequencing Center for Infectious Disease"/>
            <person name="Wu L."/>
            <person name="Ma J."/>
        </authorList>
    </citation>
    <scope>NUCLEOTIDE SEQUENCE [LARGE SCALE GENOMIC DNA]</scope>
    <source>
        <strain evidence="6">JCM 17933</strain>
    </source>
</reference>
<keyword evidence="6" id="KW-1185">Reference proteome</keyword>
<dbReference type="PIRSF" id="PIRSF015582">
    <property type="entry name" value="Cit_lyase_B"/>
    <property type="match status" value="1"/>
</dbReference>
<dbReference type="RefSeq" id="WP_345465860.1">
    <property type="nucleotide sequence ID" value="NZ_BAABHF010000022.1"/>
</dbReference>
<dbReference type="Pfam" id="PF03328">
    <property type="entry name" value="HpcH_HpaI"/>
    <property type="match status" value="1"/>
</dbReference>
<dbReference type="PANTHER" id="PTHR32308">
    <property type="entry name" value="LYASE BETA SUBUNIT, PUTATIVE (AFU_ORTHOLOGUE AFUA_4G13030)-RELATED"/>
    <property type="match status" value="1"/>
</dbReference>
<name>A0ABP8Q720_9ACTN</name>
<sequence>MPTLLYVPADHARRVEKALASSADVVILDLEDAVAVAHKEAARAAVVRLLADPPRPVQVRVNDLRTPYGRADLASLAPLLPGTDGVRLPKIESADQVREAAATAPGVALHPLLESALGVERAYDIARAHPRVASIGLGEADLRADLGVSDDAGLAWARSRIVVAARAAGLPAPVQSVYTDVADLDGLAASSRMGRALGFRGRAAIHPAQLPVIAEAYRPEAAEIEAARRVVEAFASATVTDTGAVALEDGAFVDIAVVRQAERLLAEADRGD</sequence>
<evidence type="ECO:0000313" key="6">
    <source>
        <dbReference type="Proteomes" id="UP001500503"/>
    </source>
</evidence>
<dbReference type="InterPro" id="IPR040442">
    <property type="entry name" value="Pyrv_kinase-like_dom_sf"/>
</dbReference>
<evidence type="ECO:0000259" key="4">
    <source>
        <dbReference type="Pfam" id="PF03328"/>
    </source>
</evidence>
<evidence type="ECO:0000256" key="2">
    <source>
        <dbReference type="ARBA" id="ARBA00022723"/>
    </source>
</evidence>